<evidence type="ECO:0008006" key="3">
    <source>
        <dbReference type="Google" id="ProtNLM"/>
    </source>
</evidence>
<accession>A0A8S1RPA5</accession>
<dbReference type="AlphaFoldDB" id="A0A8S1RPA5"/>
<name>A0A8S1RPA5_9CILI</name>
<keyword evidence="2" id="KW-1185">Reference proteome</keyword>
<comment type="caution">
    <text evidence="1">The sequence shown here is derived from an EMBL/GenBank/DDBJ whole genome shotgun (WGS) entry which is preliminary data.</text>
</comment>
<dbReference type="Proteomes" id="UP000692954">
    <property type="component" value="Unassembled WGS sequence"/>
</dbReference>
<proteinExistence type="predicted"/>
<dbReference type="EMBL" id="CAJJDN010000211">
    <property type="protein sequence ID" value="CAD8129227.1"/>
    <property type="molecule type" value="Genomic_DNA"/>
</dbReference>
<evidence type="ECO:0000313" key="2">
    <source>
        <dbReference type="Proteomes" id="UP000692954"/>
    </source>
</evidence>
<reference evidence="1" key="1">
    <citation type="submission" date="2021-01" db="EMBL/GenBank/DDBJ databases">
        <authorList>
            <consortium name="Genoscope - CEA"/>
            <person name="William W."/>
        </authorList>
    </citation>
    <scope>NUCLEOTIDE SEQUENCE</scope>
</reference>
<sequence>MQEAVDDFEDDFLAIKQISKYPDAQYRKGFALYNLSSQNEALQNYNQQIKDEPTLYYYRGFCKLLIILVQYQSRLVNKKCFDRLQKINIRSK</sequence>
<protein>
    <recommendedName>
        <fullName evidence="3">Tetratricopeptide repeat protein</fullName>
    </recommendedName>
</protein>
<evidence type="ECO:0000313" key="1">
    <source>
        <dbReference type="EMBL" id="CAD8129227.1"/>
    </source>
</evidence>
<organism evidence="1 2">
    <name type="scientific">Paramecium sonneborni</name>
    <dbReference type="NCBI Taxonomy" id="65129"/>
    <lineage>
        <taxon>Eukaryota</taxon>
        <taxon>Sar</taxon>
        <taxon>Alveolata</taxon>
        <taxon>Ciliophora</taxon>
        <taxon>Intramacronucleata</taxon>
        <taxon>Oligohymenophorea</taxon>
        <taxon>Peniculida</taxon>
        <taxon>Parameciidae</taxon>
        <taxon>Paramecium</taxon>
    </lineage>
</organism>
<gene>
    <name evidence="1" type="ORF">PSON_ATCC_30995.1.T2110009</name>
</gene>